<gene>
    <name evidence="1" type="ORF">SAMN05443244_3160</name>
</gene>
<organism evidence="1 2">
    <name type="scientific">Terriglobus roseus</name>
    <dbReference type="NCBI Taxonomy" id="392734"/>
    <lineage>
        <taxon>Bacteria</taxon>
        <taxon>Pseudomonadati</taxon>
        <taxon>Acidobacteriota</taxon>
        <taxon>Terriglobia</taxon>
        <taxon>Terriglobales</taxon>
        <taxon>Acidobacteriaceae</taxon>
        <taxon>Terriglobus</taxon>
    </lineage>
</organism>
<protein>
    <submittedName>
        <fullName evidence="1">Uncharacterized protein</fullName>
    </submittedName>
</protein>
<evidence type="ECO:0000313" key="1">
    <source>
        <dbReference type="EMBL" id="SEC31453.1"/>
    </source>
</evidence>
<evidence type="ECO:0000313" key="2">
    <source>
        <dbReference type="Proteomes" id="UP000182409"/>
    </source>
</evidence>
<reference evidence="1 2" key="1">
    <citation type="submission" date="2016-10" db="EMBL/GenBank/DDBJ databases">
        <authorList>
            <person name="de Groot N.N."/>
        </authorList>
    </citation>
    <scope>NUCLEOTIDE SEQUENCE [LARGE SCALE GENOMIC DNA]</scope>
    <source>
        <strain evidence="1 2">AB35.6</strain>
    </source>
</reference>
<name>A0A1H4RHT3_9BACT</name>
<sequence>MFRGKGGLKVRASLNMTAALARKRRARLPPCPSFAQDRLFLMPRHVEDYAYTHSLHTIGRLTVAADVLADLKFWQT</sequence>
<dbReference type="EMBL" id="FNSD01000001">
    <property type="protein sequence ID" value="SEC31453.1"/>
    <property type="molecule type" value="Genomic_DNA"/>
</dbReference>
<accession>A0A1H4RHT3</accession>
<dbReference type="Proteomes" id="UP000182409">
    <property type="component" value="Unassembled WGS sequence"/>
</dbReference>
<dbReference type="AlphaFoldDB" id="A0A1H4RHT3"/>
<proteinExistence type="predicted"/>